<dbReference type="InterPro" id="IPR016674">
    <property type="entry name" value="SMase_D/PLipase_D"/>
</dbReference>
<dbReference type="PIRSF" id="PIRSF016632">
    <property type="entry name" value="Phospholipase_actinobac/fun"/>
    <property type="match status" value="1"/>
</dbReference>
<dbReference type="GeneID" id="81399611"/>
<feature type="chain" id="PRO_5040976175" evidence="1">
    <location>
        <begin position="21"/>
        <end position="296"/>
    </location>
</feature>
<dbReference type="SUPFAM" id="SSF51695">
    <property type="entry name" value="PLC-like phosphodiesterases"/>
    <property type="match status" value="1"/>
</dbReference>
<name>A0A9W9EH02_9EURO</name>
<keyword evidence="1" id="KW-0732">Signal</keyword>
<dbReference type="RefSeq" id="XP_056506940.1">
    <property type="nucleotide sequence ID" value="XM_056660442.1"/>
</dbReference>
<dbReference type="InterPro" id="IPR017946">
    <property type="entry name" value="PLC-like_Pdiesterase_TIM-brl"/>
</dbReference>
<dbReference type="GO" id="GO:0016042">
    <property type="term" value="P:lipid catabolic process"/>
    <property type="evidence" value="ECO:0007669"/>
    <property type="project" value="InterPro"/>
</dbReference>
<evidence type="ECO:0000313" key="2">
    <source>
        <dbReference type="EMBL" id="KAJ5081653.1"/>
    </source>
</evidence>
<dbReference type="EMBL" id="JAPMSZ010000012">
    <property type="protein sequence ID" value="KAJ5081653.1"/>
    <property type="molecule type" value="Genomic_DNA"/>
</dbReference>
<comment type="caution">
    <text evidence="2">The sequence shown here is derived from an EMBL/GenBank/DDBJ whole genome shotgun (WGS) entry which is preliminary data.</text>
</comment>
<dbReference type="GO" id="GO:0008081">
    <property type="term" value="F:phosphoric diester hydrolase activity"/>
    <property type="evidence" value="ECO:0007669"/>
    <property type="project" value="InterPro"/>
</dbReference>
<dbReference type="GO" id="GO:0004620">
    <property type="term" value="F:phospholipase activity"/>
    <property type="evidence" value="ECO:0007669"/>
    <property type="project" value="InterPro"/>
</dbReference>
<feature type="signal peptide" evidence="1">
    <location>
        <begin position="1"/>
        <end position="20"/>
    </location>
</feature>
<evidence type="ECO:0000256" key="1">
    <source>
        <dbReference type="SAM" id="SignalP"/>
    </source>
</evidence>
<dbReference type="OrthoDB" id="4907280at2759"/>
<gene>
    <name evidence="2" type="ORF">NUU61_009917</name>
</gene>
<reference evidence="2" key="2">
    <citation type="journal article" date="2023" name="IMA Fungus">
        <title>Comparative genomic study of the Penicillium genus elucidates a diverse pangenome and 15 lateral gene transfer events.</title>
        <authorList>
            <person name="Petersen C."/>
            <person name="Sorensen T."/>
            <person name="Nielsen M.R."/>
            <person name="Sondergaard T.E."/>
            <person name="Sorensen J.L."/>
            <person name="Fitzpatrick D.A."/>
            <person name="Frisvad J.C."/>
            <person name="Nielsen K.L."/>
        </authorList>
    </citation>
    <scope>NUCLEOTIDE SEQUENCE</scope>
    <source>
        <strain evidence="2">IBT 34128</strain>
    </source>
</reference>
<dbReference type="Proteomes" id="UP001141434">
    <property type="component" value="Unassembled WGS sequence"/>
</dbReference>
<dbReference type="Gene3D" id="3.20.20.190">
    <property type="entry name" value="Phosphatidylinositol (PI) phosphodiesterase"/>
    <property type="match status" value="1"/>
</dbReference>
<dbReference type="AlphaFoldDB" id="A0A9W9EH02"/>
<organism evidence="2 3">
    <name type="scientific">Penicillium alfredii</name>
    <dbReference type="NCBI Taxonomy" id="1506179"/>
    <lineage>
        <taxon>Eukaryota</taxon>
        <taxon>Fungi</taxon>
        <taxon>Dikarya</taxon>
        <taxon>Ascomycota</taxon>
        <taxon>Pezizomycotina</taxon>
        <taxon>Eurotiomycetes</taxon>
        <taxon>Eurotiomycetidae</taxon>
        <taxon>Eurotiales</taxon>
        <taxon>Aspergillaceae</taxon>
        <taxon>Penicillium</taxon>
    </lineage>
</organism>
<sequence>MVQLGLILFQALGLSALANAGLIPRQDTRPIYAIAHRVIRNSAVTAALDHGANAIEIDLTPEKNGWYADHDGKGTTAGGTAREVLEFMAKQRDNGKALTFVWLDVKDPDHCEKGSPCSIEALRDIVRDTLGKSGVRALWGFYQTQTTRSFKVIRDGLDKNEAMTFSGEHQEIVDTYSKDAPDVPIKQRVGDYGAAHIADGFGDCTEKSYNTCTELKQTSAERDDGKLGKVLSWTSDKTDTKRVEQLLGTAHIDGIIYGYHMADYDQNAKQAFDDIKNYVDKNKDTLRMASRDDVPW</sequence>
<proteinExistence type="predicted"/>
<evidence type="ECO:0000313" key="3">
    <source>
        <dbReference type="Proteomes" id="UP001141434"/>
    </source>
</evidence>
<protein>
    <submittedName>
        <fullName evidence="2">Phospholipase D</fullName>
    </submittedName>
</protein>
<accession>A0A9W9EH02</accession>
<reference evidence="2" key="1">
    <citation type="submission" date="2022-11" db="EMBL/GenBank/DDBJ databases">
        <authorList>
            <person name="Petersen C."/>
        </authorList>
    </citation>
    <scope>NUCLEOTIDE SEQUENCE</scope>
    <source>
        <strain evidence="2">IBT 34128</strain>
    </source>
</reference>
<keyword evidence="3" id="KW-1185">Reference proteome</keyword>